<evidence type="ECO:0000313" key="1">
    <source>
        <dbReference type="EMBL" id="MDQ0457447.1"/>
    </source>
</evidence>
<dbReference type="Pfam" id="PF11848">
    <property type="entry name" value="DUF3368"/>
    <property type="match status" value="1"/>
</dbReference>
<sequence length="214" mass="23520">MTYSSSLSDQTGPLILDTSVLINLHACRRGAEILSAIPNPIVISNIVAGELDHETSRRNGEKAFLCTLETAGKVSLVDLSDQEFKFFFELTSTSPSLDDGEAATIAIARSRGILPVIDEKRGRRRVEQLMRAEAYWSLDILTHPDAIDFLGADVSREVLFLALRDGRMRIPPESTQHVVNSIGIDQARDCTCLPGYKGLFDVLSASEQQMKLGL</sequence>
<gene>
    <name evidence="1" type="ORF">QO005_003805</name>
</gene>
<dbReference type="EMBL" id="JAUSWH010000015">
    <property type="protein sequence ID" value="MDQ0457447.1"/>
    <property type="molecule type" value="Genomic_DNA"/>
</dbReference>
<dbReference type="RefSeq" id="WP_247262242.1">
    <property type="nucleotide sequence ID" value="NZ_JAUSWH010000015.1"/>
</dbReference>
<evidence type="ECO:0000313" key="2">
    <source>
        <dbReference type="Proteomes" id="UP001235269"/>
    </source>
</evidence>
<name>A0ABU0IIE8_9HYPH</name>
<dbReference type="Proteomes" id="UP001235269">
    <property type="component" value="Unassembled WGS sequence"/>
</dbReference>
<accession>A0ABU0IIE8</accession>
<protein>
    <submittedName>
        <fullName evidence="1">Nucleic acid-binding protein</fullName>
    </submittedName>
</protein>
<organism evidence="1 2">
    <name type="scientific">Rhizobium paknamense</name>
    <dbReference type="NCBI Taxonomy" id="1206817"/>
    <lineage>
        <taxon>Bacteria</taxon>
        <taxon>Pseudomonadati</taxon>
        <taxon>Pseudomonadota</taxon>
        <taxon>Alphaproteobacteria</taxon>
        <taxon>Hyphomicrobiales</taxon>
        <taxon>Rhizobiaceae</taxon>
        <taxon>Rhizobium/Agrobacterium group</taxon>
        <taxon>Rhizobium</taxon>
    </lineage>
</organism>
<proteinExistence type="predicted"/>
<reference evidence="1 2" key="1">
    <citation type="submission" date="2023-07" db="EMBL/GenBank/DDBJ databases">
        <title>Genomic Encyclopedia of Type Strains, Phase IV (KMG-IV): sequencing the most valuable type-strain genomes for metagenomic binning, comparative biology and taxonomic classification.</title>
        <authorList>
            <person name="Goeker M."/>
        </authorList>
    </citation>
    <scope>NUCLEOTIDE SEQUENCE [LARGE SCALE GENOMIC DNA]</scope>
    <source>
        <strain evidence="1 2">DSM 100301</strain>
    </source>
</reference>
<keyword evidence="2" id="KW-1185">Reference proteome</keyword>
<dbReference type="InterPro" id="IPR021799">
    <property type="entry name" value="PIN-like_prokaryotic"/>
</dbReference>
<comment type="caution">
    <text evidence="1">The sequence shown here is derived from an EMBL/GenBank/DDBJ whole genome shotgun (WGS) entry which is preliminary data.</text>
</comment>